<name>A0ABN9VJ30_9DINO</name>
<sequence>SLKWTSPFSSRRGLGGVCLAPLGETDAADMRRFCFDVLLVPPNGAVEEVAARGLARALAPEGGDAVTVDVLPDLAAACACARSEDLCAMLQRVYSQRCVLGEESCLLLCPAAAWGALDALGSWFLGRTPRAAPGAAAPWDGFPCEGVAR</sequence>
<organism evidence="1 2">
    <name type="scientific">Prorocentrum cordatum</name>
    <dbReference type="NCBI Taxonomy" id="2364126"/>
    <lineage>
        <taxon>Eukaryota</taxon>
        <taxon>Sar</taxon>
        <taxon>Alveolata</taxon>
        <taxon>Dinophyceae</taxon>
        <taxon>Prorocentrales</taxon>
        <taxon>Prorocentraceae</taxon>
        <taxon>Prorocentrum</taxon>
    </lineage>
</organism>
<protein>
    <submittedName>
        <fullName evidence="1">Uncharacterized protein</fullName>
    </submittedName>
</protein>
<dbReference type="EMBL" id="CAUYUJ010017260">
    <property type="protein sequence ID" value="CAK0873263.1"/>
    <property type="molecule type" value="Genomic_DNA"/>
</dbReference>
<evidence type="ECO:0000313" key="2">
    <source>
        <dbReference type="Proteomes" id="UP001189429"/>
    </source>
</evidence>
<keyword evidence="2" id="KW-1185">Reference proteome</keyword>
<evidence type="ECO:0000313" key="1">
    <source>
        <dbReference type="EMBL" id="CAK0873263.1"/>
    </source>
</evidence>
<dbReference type="Proteomes" id="UP001189429">
    <property type="component" value="Unassembled WGS sequence"/>
</dbReference>
<gene>
    <name evidence="1" type="ORF">PCOR1329_LOCUS58521</name>
</gene>
<comment type="caution">
    <text evidence="1">The sequence shown here is derived from an EMBL/GenBank/DDBJ whole genome shotgun (WGS) entry which is preliminary data.</text>
</comment>
<reference evidence="1" key="1">
    <citation type="submission" date="2023-10" db="EMBL/GenBank/DDBJ databases">
        <authorList>
            <person name="Chen Y."/>
            <person name="Shah S."/>
            <person name="Dougan E. K."/>
            <person name="Thang M."/>
            <person name="Chan C."/>
        </authorList>
    </citation>
    <scope>NUCLEOTIDE SEQUENCE [LARGE SCALE GENOMIC DNA]</scope>
</reference>
<proteinExistence type="predicted"/>
<accession>A0ABN9VJ30</accession>
<feature type="non-terminal residue" evidence="1">
    <location>
        <position position="1"/>
    </location>
</feature>